<dbReference type="Proteomes" id="UP001205601">
    <property type="component" value="Unassembled WGS sequence"/>
</dbReference>
<proteinExistence type="inferred from homology"/>
<accession>A0ABT2NTK0</accession>
<evidence type="ECO:0000256" key="6">
    <source>
        <dbReference type="ARBA" id="ARBA00012180"/>
    </source>
</evidence>
<keyword evidence="8 14" id="KW-0963">Cytoplasm</keyword>
<evidence type="ECO:0000256" key="9">
    <source>
        <dbReference type="ARBA" id="ARBA00022722"/>
    </source>
</evidence>
<evidence type="ECO:0000256" key="14">
    <source>
        <dbReference type="HAMAP-Rule" id="MF_00052"/>
    </source>
</evidence>
<comment type="cofactor">
    <cofactor evidence="14 15">
        <name>Mn(2+)</name>
        <dbReference type="ChEBI" id="CHEBI:29035"/>
    </cofactor>
    <cofactor evidence="14 15">
        <name>Mg(2+)</name>
        <dbReference type="ChEBI" id="CHEBI:18420"/>
    </cofactor>
    <text evidence="14 15">Manganese or magnesium. Binds 1 divalent metal ion per monomer in the absence of substrate. May bind a second metal ion after substrate binding.</text>
</comment>
<keyword evidence="19" id="KW-1185">Reference proteome</keyword>
<evidence type="ECO:0000256" key="4">
    <source>
        <dbReference type="ARBA" id="ARBA00004496"/>
    </source>
</evidence>
<dbReference type="InterPro" id="IPR012337">
    <property type="entry name" value="RNaseH-like_sf"/>
</dbReference>
<sequence>MKTRPDFSFESAALMRGVTRIAGVDEAGRGPLCGPVVAAAVRLEPGCIPDGLNDSKALSPARRETLFDAINEVAEVAWAEASVAEIDALNILRASHLAMVRALDALPGGADLALIDGNLAPRDLAIPAETIVKGDARSLSIAAASIVAKVVRDRIMVDLAQQHPGYGWERNAGYPTKDHLEALRNLGPTPHHRRSFRPVHNILYQEQTITP</sequence>
<dbReference type="SUPFAM" id="SSF53098">
    <property type="entry name" value="Ribonuclease H-like"/>
    <property type="match status" value="1"/>
</dbReference>
<evidence type="ECO:0000256" key="10">
    <source>
        <dbReference type="ARBA" id="ARBA00022723"/>
    </source>
</evidence>
<feature type="binding site" evidence="14 15">
    <location>
        <position position="26"/>
    </location>
    <ligand>
        <name>a divalent metal cation</name>
        <dbReference type="ChEBI" id="CHEBI:60240"/>
    </ligand>
</feature>
<comment type="catalytic activity">
    <reaction evidence="1 14 15 16">
        <text>Endonucleolytic cleavage to 5'-phosphomonoester.</text>
        <dbReference type="EC" id="3.1.26.4"/>
    </reaction>
</comment>
<keyword evidence="10 14" id="KW-0479">Metal-binding</keyword>
<keyword evidence="12 14" id="KW-0378">Hydrolase</keyword>
<name>A0ABT2NTK0_9RHOB</name>
<dbReference type="NCBIfam" id="NF000595">
    <property type="entry name" value="PRK00015.1-3"/>
    <property type="match status" value="1"/>
</dbReference>
<evidence type="ECO:0000256" key="12">
    <source>
        <dbReference type="ARBA" id="ARBA00022801"/>
    </source>
</evidence>
<gene>
    <name evidence="14" type="primary">rnhB</name>
    <name evidence="18" type="ORF">N5I32_15480</name>
</gene>
<comment type="cofactor">
    <cofactor evidence="2">
        <name>Mg(2+)</name>
        <dbReference type="ChEBI" id="CHEBI:18420"/>
    </cofactor>
</comment>
<dbReference type="InterPro" id="IPR001352">
    <property type="entry name" value="RNase_HII/HIII"/>
</dbReference>
<reference evidence="19" key="1">
    <citation type="submission" date="2023-07" db="EMBL/GenBank/DDBJ databases">
        <title>Defluviimonas sediminis sp. nov., isolated from mangrove sediment.</title>
        <authorList>
            <person name="Liu L."/>
            <person name="Li J."/>
            <person name="Huang Y."/>
            <person name="Pan J."/>
            <person name="Li M."/>
        </authorList>
    </citation>
    <scope>NUCLEOTIDE SEQUENCE [LARGE SCALE GENOMIC DNA]</scope>
    <source>
        <strain evidence="19">FT324</strain>
    </source>
</reference>
<dbReference type="InterPro" id="IPR036397">
    <property type="entry name" value="RNaseH_sf"/>
</dbReference>
<feature type="binding site" evidence="14 15">
    <location>
        <position position="25"/>
    </location>
    <ligand>
        <name>a divalent metal cation</name>
        <dbReference type="ChEBI" id="CHEBI:60240"/>
    </ligand>
</feature>
<comment type="caution">
    <text evidence="18">The sequence shown here is derived from an EMBL/GenBank/DDBJ whole genome shotgun (WGS) entry which is preliminary data.</text>
</comment>
<evidence type="ECO:0000256" key="3">
    <source>
        <dbReference type="ARBA" id="ARBA00004065"/>
    </source>
</evidence>
<dbReference type="RefSeq" id="WP_261496817.1">
    <property type="nucleotide sequence ID" value="NZ_JAOCQF010000003.1"/>
</dbReference>
<organism evidence="18 19">
    <name type="scientific">Albidovulum sediminis</name>
    <dbReference type="NCBI Taxonomy" id="3066345"/>
    <lineage>
        <taxon>Bacteria</taxon>
        <taxon>Pseudomonadati</taxon>
        <taxon>Pseudomonadota</taxon>
        <taxon>Alphaproteobacteria</taxon>
        <taxon>Rhodobacterales</taxon>
        <taxon>Paracoccaceae</taxon>
        <taxon>Albidovulum</taxon>
    </lineage>
</organism>
<comment type="similarity">
    <text evidence="5 14 16">Belongs to the RNase HII family.</text>
</comment>
<dbReference type="EMBL" id="JAOCQF010000003">
    <property type="protein sequence ID" value="MCT8330919.1"/>
    <property type="molecule type" value="Genomic_DNA"/>
</dbReference>
<keyword evidence="11 14" id="KW-0255">Endonuclease</keyword>
<evidence type="ECO:0000256" key="7">
    <source>
        <dbReference type="ARBA" id="ARBA00019179"/>
    </source>
</evidence>
<evidence type="ECO:0000256" key="13">
    <source>
        <dbReference type="ARBA" id="ARBA00023211"/>
    </source>
</evidence>
<comment type="function">
    <text evidence="3 14 16">Endonuclease that specifically degrades the RNA of RNA-DNA hybrids.</text>
</comment>
<dbReference type="HAMAP" id="MF_00052_B">
    <property type="entry name" value="RNase_HII_B"/>
    <property type="match status" value="1"/>
</dbReference>
<dbReference type="GO" id="GO:0004523">
    <property type="term" value="F:RNA-DNA hybrid ribonuclease activity"/>
    <property type="evidence" value="ECO:0007669"/>
    <property type="project" value="UniProtKB-EC"/>
</dbReference>
<comment type="subcellular location">
    <subcellularLocation>
        <location evidence="4 14">Cytoplasm</location>
    </subcellularLocation>
</comment>
<dbReference type="InterPro" id="IPR022898">
    <property type="entry name" value="RNase_HII"/>
</dbReference>
<evidence type="ECO:0000256" key="8">
    <source>
        <dbReference type="ARBA" id="ARBA00022490"/>
    </source>
</evidence>
<evidence type="ECO:0000313" key="18">
    <source>
        <dbReference type="EMBL" id="MCT8330919.1"/>
    </source>
</evidence>
<feature type="domain" description="RNase H type-2" evidence="17">
    <location>
        <begin position="19"/>
        <end position="208"/>
    </location>
</feature>
<dbReference type="InterPro" id="IPR024567">
    <property type="entry name" value="RNase_HII/HIII_dom"/>
</dbReference>
<dbReference type="PANTHER" id="PTHR10954:SF18">
    <property type="entry name" value="RIBONUCLEASE HII"/>
    <property type="match status" value="1"/>
</dbReference>
<dbReference type="PANTHER" id="PTHR10954">
    <property type="entry name" value="RIBONUCLEASE H2 SUBUNIT A"/>
    <property type="match status" value="1"/>
</dbReference>
<feature type="binding site" evidence="14 15">
    <location>
        <position position="116"/>
    </location>
    <ligand>
        <name>a divalent metal cation</name>
        <dbReference type="ChEBI" id="CHEBI:60240"/>
    </ligand>
</feature>
<evidence type="ECO:0000256" key="15">
    <source>
        <dbReference type="PROSITE-ProRule" id="PRU01319"/>
    </source>
</evidence>
<evidence type="ECO:0000256" key="1">
    <source>
        <dbReference type="ARBA" id="ARBA00000077"/>
    </source>
</evidence>
<keyword evidence="9 14" id="KW-0540">Nuclease</keyword>
<evidence type="ECO:0000313" key="19">
    <source>
        <dbReference type="Proteomes" id="UP001205601"/>
    </source>
</evidence>
<dbReference type="Gene3D" id="3.30.420.10">
    <property type="entry name" value="Ribonuclease H-like superfamily/Ribonuclease H"/>
    <property type="match status" value="1"/>
</dbReference>
<dbReference type="CDD" id="cd07182">
    <property type="entry name" value="RNase_HII_bacteria_HII_like"/>
    <property type="match status" value="1"/>
</dbReference>
<evidence type="ECO:0000256" key="11">
    <source>
        <dbReference type="ARBA" id="ARBA00022759"/>
    </source>
</evidence>
<protein>
    <recommendedName>
        <fullName evidence="7 14">Ribonuclease HII</fullName>
        <shortName evidence="14">RNase HII</shortName>
        <ecNumber evidence="6 14">3.1.26.4</ecNumber>
    </recommendedName>
</protein>
<dbReference type="EC" id="3.1.26.4" evidence="6 14"/>
<dbReference type="Pfam" id="PF01351">
    <property type="entry name" value="RNase_HII"/>
    <property type="match status" value="1"/>
</dbReference>
<evidence type="ECO:0000256" key="5">
    <source>
        <dbReference type="ARBA" id="ARBA00007383"/>
    </source>
</evidence>
<evidence type="ECO:0000256" key="2">
    <source>
        <dbReference type="ARBA" id="ARBA00001946"/>
    </source>
</evidence>
<evidence type="ECO:0000259" key="17">
    <source>
        <dbReference type="PROSITE" id="PS51975"/>
    </source>
</evidence>
<dbReference type="PROSITE" id="PS51975">
    <property type="entry name" value="RNASE_H_2"/>
    <property type="match status" value="1"/>
</dbReference>
<keyword evidence="13 14" id="KW-0464">Manganese</keyword>
<evidence type="ECO:0000256" key="16">
    <source>
        <dbReference type="RuleBase" id="RU003515"/>
    </source>
</evidence>